<accession>A0AAN6NQ05</accession>
<dbReference type="Pfam" id="PF01425">
    <property type="entry name" value="Amidase"/>
    <property type="match status" value="1"/>
</dbReference>
<name>A0AAN6NQ05_9PEZI</name>
<organism evidence="2 3">
    <name type="scientific">Pseudoneurospora amorphoporcata</name>
    <dbReference type="NCBI Taxonomy" id="241081"/>
    <lineage>
        <taxon>Eukaryota</taxon>
        <taxon>Fungi</taxon>
        <taxon>Dikarya</taxon>
        <taxon>Ascomycota</taxon>
        <taxon>Pezizomycotina</taxon>
        <taxon>Sordariomycetes</taxon>
        <taxon>Sordariomycetidae</taxon>
        <taxon>Sordariales</taxon>
        <taxon>Sordariaceae</taxon>
        <taxon>Pseudoneurospora</taxon>
    </lineage>
</organism>
<dbReference type="PANTHER" id="PTHR46310:SF7">
    <property type="entry name" value="AMIDASE 1"/>
    <property type="match status" value="1"/>
</dbReference>
<dbReference type="SUPFAM" id="SSF75304">
    <property type="entry name" value="Amidase signature (AS) enzymes"/>
    <property type="match status" value="1"/>
</dbReference>
<dbReference type="InterPro" id="IPR023631">
    <property type="entry name" value="Amidase_dom"/>
</dbReference>
<dbReference type="InterPro" id="IPR036928">
    <property type="entry name" value="AS_sf"/>
</dbReference>
<evidence type="ECO:0000313" key="3">
    <source>
        <dbReference type="Proteomes" id="UP001303222"/>
    </source>
</evidence>
<dbReference type="EMBL" id="MU859238">
    <property type="protein sequence ID" value="KAK3948898.1"/>
    <property type="molecule type" value="Genomic_DNA"/>
</dbReference>
<reference evidence="2" key="1">
    <citation type="journal article" date="2023" name="Mol. Phylogenet. Evol.">
        <title>Genome-scale phylogeny and comparative genomics of the fungal order Sordariales.</title>
        <authorList>
            <person name="Hensen N."/>
            <person name="Bonometti L."/>
            <person name="Westerberg I."/>
            <person name="Brannstrom I.O."/>
            <person name="Guillou S."/>
            <person name="Cros-Aarteil S."/>
            <person name="Calhoun S."/>
            <person name="Haridas S."/>
            <person name="Kuo A."/>
            <person name="Mondo S."/>
            <person name="Pangilinan J."/>
            <person name="Riley R."/>
            <person name="LaButti K."/>
            <person name="Andreopoulos B."/>
            <person name="Lipzen A."/>
            <person name="Chen C."/>
            <person name="Yan M."/>
            <person name="Daum C."/>
            <person name="Ng V."/>
            <person name="Clum A."/>
            <person name="Steindorff A."/>
            <person name="Ohm R.A."/>
            <person name="Martin F."/>
            <person name="Silar P."/>
            <person name="Natvig D.O."/>
            <person name="Lalanne C."/>
            <person name="Gautier V."/>
            <person name="Ament-Velasquez S.L."/>
            <person name="Kruys A."/>
            <person name="Hutchinson M.I."/>
            <person name="Powell A.J."/>
            <person name="Barry K."/>
            <person name="Miller A.N."/>
            <person name="Grigoriev I.V."/>
            <person name="Debuchy R."/>
            <person name="Gladieux P."/>
            <person name="Hiltunen Thoren M."/>
            <person name="Johannesson H."/>
        </authorList>
    </citation>
    <scope>NUCLEOTIDE SEQUENCE</scope>
    <source>
        <strain evidence="2">CBS 626.80</strain>
    </source>
</reference>
<sequence length="626" mass="70288">MVLIQTPVPPTAPFFDFCLPLRNGELLFEWDSKRYVAFESIPFEPGLNTDARCSLVTVIAANPDVPVTPSWLESYLQDLDTCDVYCQEAFLDGVVITNISEHQNVSAESLTFLDQAGAKWVDIRRERQLAEYLSPGPYLYLDKTLRPVYRLYDDTQGTFLTGLKPKFTWADPRSFSRLMTAGTSYDSLSIAVPPRAPERVKWNRRRLRVAVKDLFRVKGLKTSLNNKSYYEISTPSKSTATVVESLYRNGAHILGMTKLSSMIAREEPLDAVDFHTCFNPRGDGYQSPAGSSSGSAAAVASYSWVDVGIGTDTSGSGRRPAMVNGVWEFRPSHDLIDPRGMVTTYPLFDTPCIFTREFGLLKTVLRSWIPPVSASEKQPAKQHEIIYLLDYLPVANQQQMKLFDAFVEDAKVHLSATVTKLSIRDSWNASHPKDTTPAIDQYLHGVITKTYYYTFYHSSDEFRKVYSETHDGRPPFVIPFVHRRWARGAAVTPEENQEATERLEVYKNWLLELLFGGSREDKEVLVVLPVSNATPNYRDVVSASPEEQSALDELFFQPILGSPDIVVPIGDVPYQSRITERVEYLPVVANVVGAPGRDWDLLRAVGKVLKLSGRPLDVATGSRIFP</sequence>
<dbReference type="AlphaFoldDB" id="A0AAN6NQ05"/>
<proteinExistence type="predicted"/>
<dbReference type="Proteomes" id="UP001303222">
    <property type="component" value="Unassembled WGS sequence"/>
</dbReference>
<feature type="domain" description="Amidase" evidence="1">
    <location>
        <begin position="209"/>
        <end position="602"/>
    </location>
</feature>
<evidence type="ECO:0000259" key="1">
    <source>
        <dbReference type="Pfam" id="PF01425"/>
    </source>
</evidence>
<comment type="caution">
    <text evidence="2">The sequence shown here is derived from an EMBL/GenBank/DDBJ whole genome shotgun (WGS) entry which is preliminary data.</text>
</comment>
<keyword evidence="3" id="KW-1185">Reference proteome</keyword>
<dbReference type="PANTHER" id="PTHR46310">
    <property type="entry name" value="AMIDASE 1"/>
    <property type="match status" value="1"/>
</dbReference>
<evidence type="ECO:0000313" key="2">
    <source>
        <dbReference type="EMBL" id="KAK3948898.1"/>
    </source>
</evidence>
<dbReference type="Gene3D" id="3.90.1300.10">
    <property type="entry name" value="Amidase signature (AS) domain"/>
    <property type="match status" value="1"/>
</dbReference>
<reference evidence="2" key="2">
    <citation type="submission" date="2023-06" db="EMBL/GenBank/DDBJ databases">
        <authorList>
            <consortium name="Lawrence Berkeley National Laboratory"/>
            <person name="Mondo S.J."/>
            <person name="Hensen N."/>
            <person name="Bonometti L."/>
            <person name="Westerberg I."/>
            <person name="Brannstrom I.O."/>
            <person name="Guillou S."/>
            <person name="Cros-Aarteil S."/>
            <person name="Calhoun S."/>
            <person name="Haridas S."/>
            <person name="Kuo A."/>
            <person name="Pangilinan J."/>
            <person name="Riley R."/>
            <person name="Labutti K."/>
            <person name="Andreopoulos B."/>
            <person name="Lipzen A."/>
            <person name="Chen C."/>
            <person name="Yanf M."/>
            <person name="Daum C."/>
            <person name="Ng V."/>
            <person name="Clum A."/>
            <person name="Steindorff A."/>
            <person name="Ohm R."/>
            <person name="Martin F."/>
            <person name="Silar P."/>
            <person name="Natvig D."/>
            <person name="Lalanne C."/>
            <person name="Gautier V."/>
            <person name="Ament-Velasquez S.L."/>
            <person name="Kruys A."/>
            <person name="Hutchinson M.I."/>
            <person name="Powell A.J."/>
            <person name="Barry K."/>
            <person name="Miller A.N."/>
            <person name="Grigoriev I.V."/>
            <person name="Debuchy R."/>
            <person name="Gladieux P."/>
            <person name="Thoren M.H."/>
            <person name="Johannesson H."/>
        </authorList>
    </citation>
    <scope>NUCLEOTIDE SEQUENCE</scope>
    <source>
        <strain evidence="2">CBS 626.80</strain>
    </source>
</reference>
<gene>
    <name evidence="2" type="ORF">QBC32DRAFT_327396</name>
</gene>
<protein>
    <recommendedName>
        <fullName evidence="1">Amidase domain-containing protein</fullName>
    </recommendedName>
</protein>